<comment type="caution">
    <text evidence="1">The sequence shown here is derived from an EMBL/GenBank/DDBJ whole genome shotgun (WGS) entry which is preliminary data.</text>
</comment>
<evidence type="ECO:0000313" key="1">
    <source>
        <dbReference type="EMBL" id="KGJ51062.1"/>
    </source>
</evidence>
<reference evidence="1 2" key="1">
    <citation type="submission" date="2014-08" db="EMBL/GenBank/DDBJ databases">
        <title>Clostridium innocuum, an unnegligible vancomycin-resistant pathogen causing extra-intestinal infections.</title>
        <authorList>
            <person name="Feng Y."/>
            <person name="Chiu C.-H."/>
        </authorList>
    </citation>
    <scope>NUCLEOTIDE SEQUENCE [LARGE SCALE GENOMIC DNA]</scope>
    <source>
        <strain evidence="1 2">AN88</strain>
    </source>
</reference>
<evidence type="ECO:0000313" key="2">
    <source>
        <dbReference type="Proteomes" id="UP000030008"/>
    </source>
</evidence>
<dbReference type="Proteomes" id="UP000030008">
    <property type="component" value="Unassembled WGS sequence"/>
</dbReference>
<organism evidence="1 2">
    <name type="scientific">Clostridium innocuum</name>
    <dbReference type="NCBI Taxonomy" id="1522"/>
    <lineage>
        <taxon>Bacteria</taxon>
        <taxon>Bacillati</taxon>
        <taxon>Bacillota</taxon>
        <taxon>Clostridia</taxon>
        <taxon>Eubacteriales</taxon>
        <taxon>Clostridiaceae</taxon>
        <taxon>Clostridium</taxon>
    </lineage>
</organism>
<proteinExistence type="predicted"/>
<gene>
    <name evidence="1" type="ORF">CIAN88_22750</name>
</gene>
<dbReference type="EMBL" id="JQIF01000162">
    <property type="protein sequence ID" value="KGJ51062.1"/>
    <property type="molecule type" value="Genomic_DNA"/>
</dbReference>
<accession>A0A099I1D3</accession>
<name>A0A099I1D3_CLOIN</name>
<protein>
    <submittedName>
        <fullName evidence="1">Uncharacterized protein</fullName>
    </submittedName>
</protein>
<dbReference type="AlphaFoldDB" id="A0A099I1D3"/>
<sequence>MFRIDEFCTGTPFFCETVKAVCALEMGYRHITFYSYKPNIFREISYTALCLRSFTTQSSLIFWLLNSRHGMKVLSGNEARCQGAEQV</sequence>